<sequence length="131" mass="14965">MAIEFKQLKSSDMFIMFKIINKIGLNEIKNQLEPKTIEKLVDGLKGKGKAKDNESLMYSVGLSVSIEMVNVIIGNLPKCEDEIYTLLSRVSGKSKKEISELDMVTFTEYIVEFIKKDEFKDFTKVALKLFN</sequence>
<dbReference type="EMBL" id="CP027228">
    <property type="protein sequence ID" value="AVM48258.1"/>
    <property type="molecule type" value="Genomic_DNA"/>
</dbReference>
<protein>
    <submittedName>
        <fullName evidence="1">Uncharacterized protein</fullName>
    </submittedName>
</protein>
<dbReference type="AlphaFoldDB" id="A0A2S0L4P4"/>
<gene>
    <name evidence="1" type="ORF">C5Q96_05120</name>
</gene>
<proteinExistence type="predicted"/>
<accession>A0A2S0L4P4</accession>
<evidence type="ECO:0000313" key="2">
    <source>
        <dbReference type="Proteomes" id="UP000237883"/>
    </source>
</evidence>
<organism evidence="1 2">
    <name type="scientific">Mogibacterium diversum</name>
    <dbReference type="NCBI Taxonomy" id="114527"/>
    <lineage>
        <taxon>Bacteria</taxon>
        <taxon>Bacillati</taxon>
        <taxon>Bacillota</taxon>
        <taxon>Clostridia</taxon>
        <taxon>Peptostreptococcales</taxon>
        <taxon>Anaerovoracaceae</taxon>
        <taxon>Mogibacterium</taxon>
    </lineage>
</organism>
<keyword evidence="2" id="KW-1185">Reference proteome</keyword>
<evidence type="ECO:0000313" key="1">
    <source>
        <dbReference type="EMBL" id="AVM48258.1"/>
    </source>
</evidence>
<dbReference type="KEGG" id="mdv:C5Q96_05120"/>
<name>A0A2S0L4P4_9FIRM</name>
<reference evidence="2" key="1">
    <citation type="submission" date="2018-02" db="EMBL/GenBank/DDBJ databases">
        <authorList>
            <person name="Holder M.E."/>
            <person name="Ajami N.J."/>
            <person name="Petrosino J.F."/>
        </authorList>
    </citation>
    <scope>NUCLEOTIDE SEQUENCE [LARGE SCALE GENOMIC DNA]</scope>
    <source>
        <strain evidence="2">CCUG 47132</strain>
    </source>
</reference>
<dbReference type="Proteomes" id="UP000237883">
    <property type="component" value="Chromosome"/>
</dbReference>